<feature type="coiled-coil region" evidence="8">
    <location>
        <begin position="323"/>
        <end position="359"/>
    </location>
</feature>
<comment type="similarity">
    <text evidence="1">Belongs to the peptidase C40 family.</text>
</comment>
<dbReference type="Pfam" id="PF01476">
    <property type="entry name" value="LysM"/>
    <property type="match status" value="3"/>
</dbReference>
<dbReference type="InterPro" id="IPR036779">
    <property type="entry name" value="LysM_dom_sf"/>
</dbReference>
<dbReference type="Pfam" id="PF00877">
    <property type="entry name" value="NLPC_P60"/>
    <property type="match status" value="1"/>
</dbReference>
<feature type="domain" description="NlpC/P60" evidence="11">
    <location>
        <begin position="370"/>
        <end position="485"/>
    </location>
</feature>
<sequence>MKKTIFSVATLTALTGVSAVSASAEEVTVKSGDSLWNIAQSVGTTVADLKAENNLKSDLIHPGDVLSFNQKVEASKDTYTVKSGDTLWAIGNEVGLSYKEIMSINNLNTDLIFPGQTLKLNVDVVEEVSVPEVAVESAEVEVTEVETVEATEPSTGAYVIQTGDTLYKIARETGVDLNTLKSINGLKSDLIYPGQVLALNGEVEAPVVEEVEVEVVEQTPAVEEVTEVVTEAAEVVEQTPVVEETSETTEDVAATQQAEADRVAAEKAAAQKAEADRQVEIKAEQERVAAQKAEADRQAAIKAEQERVAAQKAEADRQAAIKAEQERVAAQRAEEARIAAQKEQQRIAAQKAAEKRERELASQQASQPVSQGNGNAYTIALNLAKGKSYVYGANSAYAVDCSSFAQQFMAQYKGKNIPRTTWGQRDAGTRVSNPQPGDLVFFNNYSHVGVYVGNGMMVDALNPSEGVGLRAVSYVHGYVDGYYRY</sequence>
<evidence type="ECO:0000256" key="6">
    <source>
        <dbReference type="ARBA" id="ARBA00022807"/>
    </source>
</evidence>
<dbReference type="GO" id="GO:0008932">
    <property type="term" value="F:lytic endotransglycosylase activity"/>
    <property type="evidence" value="ECO:0007669"/>
    <property type="project" value="TreeGrafter"/>
</dbReference>
<evidence type="ECO:0000256" key="5">
    <source>
        <dbReference type="ARBA" id="ARBA00022801"/>
    </source>
</evidence>
<keyword evidence="2" id="KW-0645">Protease</keyword>
<keyword evidence="7" id="KW-0961">Cell wall biogenesis/degradation</keyword>
<reference evidence="12 13" key="1">
    <citation type="submission" date="2020-07" db="EMBL/GenBank/DDBJ databases">
        <authorList>
            <person name="Criscuolo A."/>
        </authorList>
    </citation>
    <scope>NUCLEOTIDE SEQUENCE [LARGE SCALE GENOMIC DNA]</scope>
    <source>
        <strain evidence="12">CIP107946</strain>
    </source>
</reference>
<keyword evidence="13" id="KW-1185">Reference proteome</keyword>
<feature type="chain" id="PRO_5028322932" description="Peptidoglycan endopeptidase LytE" evidence="9">
    <location>
        <begin position="25"/>
        <end position="485"/>
    </location>
</feature>
<dbReference type="InterPro" id="IPR000064">
    <property type="entry name" value="NLP_P60_dom"/>
</dbReference>
<dbReference type="Gene3D" id="3.90.1720.10">
    <property type="entry name" value="endopeptidase domain like (from Nostoc punctiforme)"/>
    <property type="match status" value="1"/>
</dbReference>
<organism evidence="12 13">
    <name type="scientific">Phocicoccus pinnipedialis</name>
    <dbReference type="NCBI Taxonomy" id="110845"/>
    <lineage>
        <taxon>Bacteria</taxon>
        <taxon>Bacillati</taxon>
        <taxon>Bacillota</taxon>
        <taxon>Bacilli</taxon>
        <taxon>Bacillales</taxon>
        <taxon>Salinicoccaceae</taxon>
        <taxon>Phocicoccus</taxon>
    </lineage>
</organism>
<keyword evidence="8" id="KW-0175">Coiled coil</keyword>
<feature type="domain" description="LysM" evidence="10">
    <location>
        <begin position="77"/>
        <end position="120"/>
    </location>
</feature>
<evidence type="ECO:0000259" key="10">
    <source>
        <dbReference type="PROSITE" id="PS51782"/>
    </source>
</evidence>
<name>A0A6V7R0G0_9BACL</name>
<evidence type="ECO:0000259" key="11">
    <source>
        <dbReference type="PROSITE" id="PS51935"/>
    </source>
</evidence>
<comment type="caution">
    <text evidence="12">The sequence shown here is derived from an EMBL/GenBank/DDBJ whole genome shotgun (WGS) entry which is preliminary data.</text>
</comment>
<evidence type="ECO:0000313" key="13">
    <source>
        <dbReference type="Proteomes" id="UP000588186"/>
    </source>
</evidence>
<proteinExistence type="inferred from homology"/>
<dbReference type="RefSeq" id="WP_186075859.1">
    <property type="nucleotide sequence ID" value="NZ_CAJEWB010000002.1"/>
</dbReference>
<dbReference type="SUPFAM" id="SSF54001">
    <property type="entry name" value="Cysteine proteinases"/>
    <property type="match status" value="1"/>
</dbReference>
<keyword evidence="4" id="KW-0677">Repeat</keyword>
<dbReference type="GO" id="GO:0006508">
    <property type="term" value="P:proteolysis"/>
    <property type="evidence" value="ECO:0007669"/>
    <property type="project" value="UniProtKB-KW"/>
</dbReference>
<dbReference type="PROSITE" id="PS51782">
    <property type="entry name" value="LYSM"/>
    <property type="match status" value="3"/>
</dbReference>
<feature type="domain" description="LysM" evidence="10">
    <location>
        <begin position="25"/>
        <end position="68"/>
    </location>
</feature>
<evidence type="ECO:0000256" key="3">
    <source>
        <dbReference type="ARBA" id="ARBA00022729"/>
    </source>
</evidence>
<evidence type="ECO:0000256" key="8">
    <source>
        <dbReference type="SAM" id="Coils"/>
    </source>
</evidence>
<evidence type="ECO:0000256" key="9">
    <source>
        <dbReference type="SAM" id="SignalP"/>
    </source>
</evidence>
<feature type="signal peptide" evidence="9">
    <location>
        <begin position="1"/>
        <end position="24"/>
    </location>
</feature>
<evidence type="ECO:0008006" key="14">
    <source>
        <dbReference type="Google" id="ProtNLM"/>
    </source>
</evidence>
<dbReference type="AlphaFoldDB" id="A0A6V7R0G0"/>
<evidence type="ECO:0000256" key="2">
    <source>
        <dbReference type="ARBA" id="ARBA00022670"/>
    </source>
</evidence>
<dbReference type="SMART" id="SM00257">
    <property type="entry name" value="LysM"/>
    <property type="match status" value="3"/>
</dbReference>
<feature type="domain" description="LysM" evidence="10">
    <location>
        <begin position="156"/>
        <end position="199"/>
    </location>
</feature>
<dbReference type="InterPro" id="IPR038765">
    <property type="entry name" value="Papain-like_cys_pep_sf"/>
</dbReference>
<dbReference type="InterPro" id="IPR018392">
    <property type="entry name" value="LysM"/>
</dbReference>
<keyword evidence="3 9" id="KW-0732">Signal</keyword>
<dbReference type="GO" id="GO:0071555">
    <property type="term" value="P:cell wall organization"/>
    <property type="evidence" value="ECO:0007669"/>
    <property type="project" value="UniProtKB-KW"/>
</dbReference>
<dbReference type="CDD" id="cd00118">
    <property type="entry name" value="LysM"/>
    <property type="match status" value="3"/>
</dbReference>
<dbReference type="SUPFAM" id="SSF54106">
    <property type="entry name" value="LysM domain"/>
    <property type="match status" value="3"/>
</dbReference>
<keyword evidence="6" id="KW-0788">Thiol protease</keyword>
<dbReference type="GO" id="GO:0008234">
    <property type="term" value="F:cysteine-type peptidase activity"/>
    <property type="evidence" value="ECO:0007669"/>
    <property type="project" value="UniProtKB-KW"/>
</dbReference>
<protein>
    <recommendedName>
        <fullName evidence="14">Peptidoglycan endopeptidase LytE</fullName>
    </recommendedName>
</protein>
<dbReference type="EMBL" id="CAJEWB010000002">
    <property type="protein sequence ID" value="CAD2070809.1"/>
    <property type="molecule type" value="Genomic_DNA"/>
</dbReference>
<dbReference type="PANTHER" id="PTHR33734:SF22">
    <property type="entry name" value="MEMBRANE-BOUND LYTIC MUREIN TRANSGLYCOSYLASE D"/>
    <property type="match status" value="1"/>
</dbReference>
<keyword evidence="5" id="KW-0378">Hydrolase</keyword>
<dbReference type="Gene3D" id="3.10.350.10">
    <property type="entry name" value="LysM domain"/>
    <property type="match status" value="3"/>
</dbReference>
<evidence type="ECO:0000256" key="4">
    <source>
        <dbReference type="ARBA" id="ARBA00022737"/>
    </source>
</evidence>
<evidence type="ECO:0000313" key="12">
    <source>
        <dbReference type="EMBL" id="CAD2070809.1"/>
    </source>
</evidence>
<dbReference type="Proteomes" id="UP000588186">
    <property type="component" value="Unassembled WGS sequence"/>
</dbReference>
<gene>
    <name evidence="12" type="ORF">JEOPIN946_00095</name>
</gene>
<dbReference type="PROSITE" id="PS51935">
    <property type="entry name" value="NLPC_P60"/>
    <property type="match status" value="1"/>
</dbReference>
<accession>A0A6V7R0G0</accession>
<dbReference type="PANTHER" id="PTHR33734">
    <property type="entry name" value="LYSM DOMAIN-CONTAINING GPI-ANCHORED PROTEIN 2"/>
    <property type="match status" value="1"/>
</dbReference>
<evidence type="ECO:0000256" key="1">
    <source>
        <dbReference type="ARBA" id="ARBA00007074"/>
    </source>
</evidence>
<evidence type="ECO:0000256" key="7">
    <source>
        <dbReference type="ARBA" id="ARBA00023316"/>
    </source>
</evidence>